<feature type="domain" description="AB hydrolase-1" evidence="1">
    <location>
        <begin position="34"/>
        <end position="256"/>
    </location>
</feature>
<dbReference type="InterPro" id="IPR000073">
    <property type="entry name" value="AB_hydrolase_1"/>
</dbReference>
<dbReference type="Pfam" id="PF12697">
    <property type="entry name" value="Abhydrolase_6"/>
    <property type="match status" value="1"/>
</dbReference>
<evidence type="ECO:0000259" key="1">
    <source>
        <dbReference type="Pfam" id="PF12697"/>
    </source>
</evidence>
<dbReference type="Gene3D" id="3.40.50.1820">
    <property type="entry name" value="alpha/beta hydrolase"/>
    <property type="match status" value="1"/>
</dbReference>
<organism evidence="2 3">
    <name type="scientific">Pseudonocardia adelaidensis</name>
    <dbReference type="NCBI Taxonomy" id="648754"/>
    <lineage>
        <taxon>Bacteria</taxon>
        <taxon>Bacillati</taxon>
        <taxon>Actinomycetota</taxon>
        <taxon>Actinomycetes</taxon>
        <taxon>Pseudonocardiales</taxon>
        <taxon>Pseudonocardiaceae</taxon>
        <taxon>Pseudonocardia</taxon>
    </lineage>
</organism>
<gene>
    <name evidence="2" type="ORF">GCM10023320_24370</name>
</gene>
<sequence length="264" mass="28130">MTTTSTAPAGAEERTVDVGPIRARVLVAGTGRPVLYLHGAGGLVWDPLLESLAAGHTVHAVEHPGAGSADDLSHLPGIWELVLFYDELLDVLGLDTVQVVGHSFGGMVAAELAANNPRRVSRLVLIAPIGFWRDDAPVPDIAAIPPTALPGLLLADPEGPLADAVVPPADDPQARFETAMRMASILHFIWPIPEKGLHRRIHRITAPTLLVWGAQDKLVSPVYAEEFTSRLRDSRLALVDGAGHLPPLEQPAVVRDHVLGFLDG</sequence>
<dbReference type="InterPro" id="IPR029058">
    <property type="entry name" value="AB_hydrolase_fold"/>
</dbReference>
<dbReference type="Proteomes" id="UP001500804">
    <property type="component" value="Unassembled WGS sequence"/>
</dbReference>
<name>A0ABP9NH43_9PSEU</name>
<dbReference type="SUPFAM" id="SSF53474">
    <property type="entry name" value="alpha/beta-Hydrolases"/>
    <property type="match status" value="1"/>
</dbReference>
<dbReference type="PRINTS" id="PR00111">
    <property type="entry name" value="ABHYDROLASE"/>
</dbReference>
<comment type="caution">
    <text evidence="2">The sequence shown here is derived from an EMBL/GenBank/DDBJ whole genome shotgun (WGS) entry which is preliminary data.</text>
</comment>
<evidence type="ECO:0000313" key="3">
    <source>
        <dbReference type="Proteomes" id="UP001500804"/>
    </source>
</evidence>
<keyword evidence="2" id="KW-0378">Hydrolase</keyword>
<proteinExistence type="predicted"/>
<evidence type="ECO:0000313" key="2">
    <source>
        <dbReference type="EMBL" id="GAA5119145.1"/>
    </source>
</evidence>
<protein>
    <submittedName>
        <fullName evidence="2">Alpha/beta hydrolase</fullName>
    </submittedName>
</protein>
<reference evidence="3" key="1">
    <citation type="journal article" date="2019" name="Int. J. Syst. Evol. Microbiol.">
        <title>The Global Catalogue of Microorganisms (GCM) 10K type strain sequencing project: providing services to taxonomists for standard genome sequencing and annotation.</title>
        <authorList>
            <consortium name="The Broad Institute Genomics Platform"/>
            <consortium name="The Broad Institute Genome Sequencing Center for Infectious Disease"/>
            <person name="Wu L."/>
            <person name="Ma J."/>
        </authorList>
    </citation>
    <scope>NUCLEOTIDE SEQUENCE [LARGE SCALE GENOMIC DNA]</scope>
    <source>
        <strain evidence="3">JCM 18302</strain>
    </source>
</reference>
<dbReference type="EMBL" id="BAABJO010000008">
    <property type="protein sequence ID" value="GAA5119145.1"/>
    <property type="molecule type" value="Genomic_DNA"/>
</dbReference>
<dbReference type="GO" id="GO:0016787">
    <property type="term" value="F:hydrolase activity"/>
    <property type="evidence" value="ECO:0007669"/>
    <property type="project" value="UniProtKB-KW"/>
</dbReference>
<keyword evidence="3" id="KW-1185">Reference proteome</keyword>
<dbReference type="InterPro" id="IPR050266">
    <property type="entry name" value="AB_hydrolase_sf"/>
</dbReference>
<dbReference type="RefSeq" id="WP_345605071.1">
    <property type="nucleotide sequence ID" value="NZ_BAABJO010000008.1"/>
</dbReference>
<dbReference type="PANTHER" id="PTHR43798">
    <property type="entry name" value="MONOACYLGLYCEROL LIPASE"/>
    <property type="match status" value="1"/>
</dbReference>
<accession>A0ABP9NH43</accession>